<feature type="region of interest" description="Disordered" evidence="1">
    <location>
        <begin position="326"/>
        <end position="352"/>
    </location>
</feature>
<feature type="compositionally biased region" description="Basic and acidic residues" evidence="1">
    <location>
        <begin position="326"/>
        <end position="335"/>
    </location>
</feature>
<dbReference type="EMBL" id="ODYU01001648">
    <property type="protein sequence ID" value="SOQ38165.1"/>
    <property type="molecule type" value="Genomic_DNA"/>
</dbReference>
<feature type="compositionally biased region" description="Acidic residues" evidence="1">
    <location>
        <begin position="187"/>
        <end position="232"/>
    </location>
</feature>
<feature type="region of interest" description="Disordered" evidence="1">
    <location>
        <begin position="125"/>
        <end position="158"/>
    </location>
</feature>
<organism evidence="3">
    <name type="scientific">Spodoptera frugiperda</name>
    <name type="common">Fall armyworm</name>
    <dbReference type="NCBI Taxonomy" id="7108"/>
    <lineage>
        <taxon>Eukaryota</taxon>
        <taxon>Metazoa</taxon>
        <taxon>Ecdysozoa</taxon>
        <taxon>Arthropoda</taxon>
        <taxon>Hexapoda</taxon>
        <taxon>Insecta</taxon>
        <taxon>Pterygota</taxon>
        <taxon>Neoptera</taxon>
        <taxon>Endopterygota</taxon>
        <taxon>Lepidoptera</taxon>
        <taxon>Glossata</taxon>
        <taxon>Ditrysia</taxon>
        <taxon>Noctuoidea</taxon>
        <taxon>Noctuidae</taxon>
        <taxon>Amphipyrinae</taxon>
        <taxon>Spodoptera</taxon>
    </lineage>
</organism>
<accession>A0A2H1VBF5</accession>
<keyword evidence="2" id="KW-0732">Signal</keyword>
<evidence type="ECO:0000256" key="2">
    <source>
        <dbReference type="SAM" id="SignalP"/>
    </source>
</evidence>
<sequence length="352" mass="38985">MLLALILCQLAASVIANPFHKYPSVFLLDVGNEELEKTNTEQIRLSVPGGSVALRYPAIGDGELIGHLRVSSIDFGTALKANIVDGGPGYKYAVLVLMGNRGVPYDAVVTVQTVNEQSLNIPNVAYDPNSAGIATPVDEDENNSAEDVSDGPPLTNYQSESIVQNSQNAELTQSSDNVYSYVKNEVADESDQLEENSDFDDSNAPNEEQDIEEDDDDDSENGTDDTGNENDQTDIHKEYTDDVDQVDDSNVQVKGIDTYDDDNDDDISPELEQYVPNDYAEDKPPNIEEEKYGQPEEVNVRPDYQQVPLDYEEAYDMDPIFNDGEVHNNGDKYRDSNNNNYIDSDDNYAVAY</sequence>
<feature type="chain" id="PRO_5013567856" evidence="2">
    <location>
        <begin position="17"/>
        <end position="352"/>
    </location>
</feature>
<protein>
    <submittedName>
        <fullName evidence="3">SFRICE_020366</fullName>
    </submittedName>
</protein>
<feature type="signal peptide" evidence="2">
    <location>
        <begin position="1"/>
        <end position="16"/>
    </location>
</feature>
<gene>
    <name evidence="3" type="ORF">SFRICE_020366</name>
</gene>
<reference evidence="3" key="1">
    <citation type="submission" date="2016-07" db="EMBL/GenBank/DDBJ databases">
        <authorList>
            <person name="Bretaudeau A."/>
        </authorList>
    </citation>
    <scope>NUCLEOTIDE SEQUENCE</scope>
    <source>
        <strain evidence="3">Rice</strain>
        <tissue evidence="3">Whole body</tissue>
    </source>
</reference>
<evidence type="ECO:0000256" key="1">
    <source>
        <dbReference type="SAM" id="MobiDB-lite"/>
    </source>
</evidence>
<evidence type="ECO:0000313" key="3">
    <source>
        <dbReference type="EMBL" id="SOQ38165.1"/>
    </source>
</evidence>
<feature type="compositionally biased region" description="Acidic residues" evidence="1">
    <location>
        <begin position="137"/>
        <end position="149"/>
    </location>
</feature>
<dbReference type="AlphaFoldDB" id="A0A2H1VBF5"/>
<name>A0A2H1VBF5_SPOFR</name>
<feature type="region of interest" description="Disordered" evidence="1">
    <location>
        <begin position="187"/>
        <end position="249"/>
    </location>
</feature>
<proteinExistence type="predicted"/>